<dbReference type="EMBL" id="VFPG01000001">
    <property type="protein sequence ID" value="TQM33676.1"/>
    <property type="molecule type" value="Genomic_DNA"/>
</dbReference>
<reference evidence="1 2" key="1">
    <citation type="submission" date="2019-06" db="EMBL/GenBank/DDBJ databases">
        <title>Sequencing the genomes of 1000 actinobacteria strains.</title>
        <authorList>
            <person name="Klenk H.-P."/>
        </authorList>
    </citation>
    <scope>NUCLEOTIDE SEQUENCE [LARGE SCALE GENOMIC DNA]</scope>
    <source>
        <strain evidence="1 2">DSM 103495</strain>
    </source>
</reference>
<sequence>MAFLLPLLLLMLVVTASVVIAAYGTVFATYWFEMRHHHTDPPDLSATR</sequence>
<name>A0A543FIT5_9NOCA</name>
<dbReference type="Proteomes" id="UP000316331">
    <property type="component" value="Unassembled WGS sequence"/>
</dbReference>
<comment type="caution">
    <text evidence="1">The sequence shown here is derived from an EMBL/GenBank/DDBJ whole genome shotgun (WGS) entry which is preliminary data.</text>
</comment>
<accession>A0A543FIT5</accession>
<gene>
    <name evidence="1" type="ORF">FB390_5413</name>
</gene>
<dbReference type="AlphaFoldDB" id="A0A543FIT5"/>
<organism evidence="1 2">
    <name type="scientific">Nocardia bhagyanarayanae</name>
    <dbReference type="NCBI Taxonomy" id="1215925"/>
    <lineage>
        <taxon>Bacteria</taxon>
        <taxon>Bacillati</taxon>
        <taxon>Actinomycetota</taxon>
        <taxon>Actinomycetes</taxon>
        <taxon>Mycobacteriales</taxon>
        <taxon>Nocardiaceae</taxon>
        <taxon>Nocardia</taxon>
    </lineage>
</organism>
<evidence type="ECO:0000313" key="1">
    <source>
        <dbReference type="EMBL" id="TQM33676.1"/>
    </source>
</evidence>
<evidence type="ECO:0000313" key="2">
    <source>
        <dbReference type="Proteomes" id="UP000316331"/>
    </source>
</evidence>
<proteinExistence type="predicted"/>
<dbReference type="RefSeq" id="WP_185757185.1">
    <property type="nucleotide sequence ID" value="NZ_VFPG01000001.1"/>
</dbReference>
<protein>
    <submittedName>
        <fullName evidence="1">Uncharacterized protein</fullName>
    </submittedName>
</protein>
<keyword evidence="2" id="KW-1185">Reference proteome</keyword>